<dbReference type="Pfam" id="PF00753">
    <property type="entry name" value="Lactamase_B"/>
    <property type="match status" value="1"/>
</dbReference>
<evidence type="ECO:0000313" key="3">
    <source>
        <dbReference type="Proteomes" id="UP000295433"/>
    </source>
</evidence>
<dbReference type="RefSeq" id="WP_132455112.1">
    <property type="nucleotide sequence ID" value="NZ_JAWIZJ010000003.1"/>
</dbReference>
<dbReference type="OrthoDB" id="9815072at2"/>
<comment type="caution">
    <text evidence="2">The sequence shown here is derived from an EMBL/GenBank/DDBJ whole genome shotgun (WGS) entry which is preliminary data.</text>
</comment>
<gene>
    <name evidence="2" type="ORF">EDC54_103380</name>
</gene>
<keyword evidence="3" id="KW-1185">Reference proteome</keyword>
<dbReference type="InterPro" id="IPR036866">
    <property type="entry name" value="RibonucZ/Hydroxyglut_hydro"/>
</dbReference>
<evidence type="ECO:0000313" key="2">
    <source>
        <dbReference type="EMBL" id="TCV07120.1"/>
    </source>
</evidence>
<proteinExistence type="predicted"/>
<dbReference type="PANTHER" id="PTHR30619:SF1">
    <property type="entry name" value="RECOMBINATION PROTEIN 2"/>
    <property type="match status" value="1"/>
</dbReference>
<name>A0A4R3VPV3_9GAMM</name>
<sequence length="230" mass="26774">MTLLSAEVTYHGVGQGLFISGEITSNERSFKWVYDCGSSSKSGKLLLERKIKTLFKQRNEPNVIDMLVISHFDRDHINGCESLLKKFKVNKVILPYIPLWKRILLALEQKIGITGKYINFYINPTKYINEISENKEIHIEYIDSQLVDFNEEETPPTNESQYIPPHENESDLFNSPYIKLRKNGGVLIEKDIIKWEFVFYNDEAMKGHLDKTAIEEIKKLCIEINNDKKQ</sequence>
<dbReference type="EMBL" id="SMBY01000003">
    <property type="protein sequence ID" value="TCV07120.1"/>
    <property type="molecule type" value="Genomic_DNA"/>
</dbReference>
<dbReference type="PANTHER" id="PTHR30619">
    <property type="entry name" value="DNA INTERNALIZATION/COMPETENCE PROTEIN COMEC/REC2"/>
    <property type="match status" value="1"/>
</dbReference>
<dbReference type="AlphaFoldDB" id="A0A4R3VPV3"/>
<dbReference type="InterPro" id="IPR001279">
    <property type="entry name" value="Metallo-B-lactamas"/>
</dbReference>
<organism evidence="2 3">
    <name type="scientific">Samsonia erythrinae</name>
    <dbReference type="NCBI Taxonomy" id="160434"/>
    <lineage>
        <taxon>Bacteria</taxon>
        <taxon>Pseudomonadati</taxon>
        <taxon>Pseudomonadota</taxon>
        <taxon>Gammaproteobacteria</taxon>
        <taxon>Enterobacterales</taxon>
        <taxon>Pectobacteriaceae</taxon>
        <taxon>Samsonia</taxon>
    </lineage>
</organism>
<dbReference type="Proteomes" id="UP000295433">
    <property type="component" value="Unassembled WGS sequence"/>
</dbReference>
<accession>A0A4R3VPV3</accession>
<dbReference type="Gene3D" id="3.60.15.10">
    <property type="entry name" value="Ribonuclease Z/Hydroxyacylglutathione hydrolase-like"/>
    <property type="match status" value="1"/>
</dbReference>
<dbReference type="InterPro" id="IPR052159">
    <property type="entry name" value="Competence_DNA_uptake"/>
</dbReference>
<protein>
    <recommendedName>
        <fullName evidence="1">Metallo-beta-lactamase domain-containing protein</fullName>
    </recommendedName>
</protein>
<evidence type="ECO:0000259" key="1">
    <source>
        <dbReference type="Pfam" id="PF00753"/>
    </source>
</evidence>
<dbReference type="SUPFAM" id="SSF56281">
    <property type="entry name" value="Metallo-hydrolase/oxidoreductase"/>
    <property type="match status" value="1"/>
</dbReference>
<reference evidence="2 3" key="1">
    <citation type="submission" date="2019-03" db="EMBL/GenBank/DDBJ databases">
        <title>Genomic Encyclopedia of Type Strains, Phase IV (KMG-IV): sequencing the most valuable type-strain genomes for metagenomic binning, comparative biology and taxonomic classification.</title>
        <authorList>
            <person name="Goeker M."/>
        </authorList>
    </citation>
    <scope>NUCLEOTIDE SEQUENCE [LARGE SCALE GENOMIC DNA]</scope>
    <source>
        <strain evidence="2 3">DSM 16730</strain>
    </source>
</reference>
<feature type="domain" description="Metallo-beta-lactamase" evidence="1">
    <location>
        <begin position="33"/>
        <end position="95"/>
    </location>
</feature>